<proteinExistence type="predicted"/>
<evidence type="ECO:0000313" key="1">
    <source>
        <dbReference type="EMBL" id="GFQ68844.1"/>
    </source>
</evidence>
<keyword evidence="2" id="KW-1185">Reference proteome</keyword>
<dbReference type="Proteomes" id="UP000887116">
    <property type="component" value="Unassembled WGS sequence"/>
</dbReference>
<reference evidence="1" key="1">
    <citation type="submission" date="2020-07" db="EMBL/GenBank/DDBJ databases">
        <title>Multicomponent nature underlies the extraordinary mechanical properties of spider dragline silk.</title>
        <authorList>
            <person name="Kono N."/>
            <person name="Nakamura H."/>
            <person name="Mori M."/>
            <person name="Yoshida Y."/>
            <person name="Ohtoshi R."/>
            <person name="Malay A.D."/>
            <person name="Moran D.A.P."/>
            <person name="Tomita M."/>
            <person name="Numata K."/>
            <person name="Arakawa K."/>
        </authorList>
    </citation>
    <scope>NUCLEOTIDE SEQUENCE</scope>
</reference>
<sequence>MHENVRSVDTDFCSEFFQRPVDVVPWRNEHYAISPHIPAGRVAVRPSYIPQNARSLDTEFCSGFFHRPVNIVPWRKEHYATPPQKQGGRVAAGECRAFAERTLRYPSAYARRKGCGKTIPHASERKVGGFRILPKPGECRALAKRTLRHYAAYTGRNKTILHSSERKVGGYRVLF</sequence>
<organism evidence="1 2">
    <name type="scientific">Trichonephila clavata</name>
    <name type="common">Joro spider</name>
    <name type="synonym">Nephila clavata</name>
    <dbReference type="NCBI Taxonomy" id="2740835"/>
    <lineage>
        <taxon>Eukaryota</taxon>
        <taxon>Metazoa</taxon>
        <taxon>Ecdysozoa</taxon>
        <taxon>Arthropoda</taxon>
        <taxon>Chelicerata</taxon>
        <taxon>Arachnida</taxon>
        <taxon>Araneae</taxon>
        <taxon>Araneomorphae</taxon>
        <taxon>Entelegynae</taxon>
        <taxon>Araneoidea</taxon>
        <taxon>Nephilidae</taxon>
        <taxon>Trichonephila</taxon>
    </lineage>
</organism>
<evidence type="ECO:0000313" key="2">
    <source>
        <dbReference type="Proteomes" id="UP000887116"/>
    </source>
</evidence>
<dbReference type="EMBL" id="BMAO01010693">
    <property type="protein sequence ID" value="GFQ68844.1"/>
    <property type="molecule type" value="Genomic_DNA"/>
</dbReference>
<protein>
    <submittedName>
        <fullName evidence="1">Uncharacterized protein</fullName>
    </submittedName>
</protein>
<dbReference type="AlphaFoldDB" id="A0A8X6GKJ7"/>
<name>A0A8X6GKJ7_TRICU</name>
<accession>A0A8X6GKJ7</accession>
<gene>
    <name evidence="1" type="ORF">TNCT_160771</name>
</gene>
<comment type="caution">
    <text evidence="1">The sequence shown here is derived from an EMBL/GenBank/DDBJ whole genome shotgun (WGS) entry which is preliminary data.</text>
</comment>